<evidence type="ECO:0000313" key="3">
    <source>
        <dbReference type="Proteomes" id="UP000237000"/>
    </source>
</evidence>
<feature type="non-terminal residue" evidence="2">
    <location>
        <position position="109"/>
    </location>
</feature>
<gene>
    <name evidence="2" type="ORF">TorRG33x02_067520</name>
</gene>
<accession>A0A2P5FID7</accession>
<proteinExistence type="predicted"/>
<name>A0A2P5FID7_TREOI</name>
<protein>
    <submittedName>
        <fullName evidence="2">Uncharacterized protein</fullName>
    </submittedName>
</protein>
<evidence type="ECO:0000313" key="2">
    <source>
        <dbReference type="EMBL" id="PON97550.1"/>
    </source>
</evidence>
<reference evidence="3" key="1">
    <citation type="submission" date="2016-06" db="EMBL/GenBank/DDBJ databases">
        <title>Parallel loss of symbiosis genes in relatives of nitrogen-fixing non-legume Parasponia.</title>
        <authorList>
            <person name="Van Velzen R."/>
            <person name="Holmer R."/>
            <person name="Bu F."/>
            <person name="Rutten L."/>
            <person name="Van Zeijl A."/>
            <person name="Liu W."/>
            <person name="Santuari L."/>
            <person name="Cao Q."/>
            <person name="Sharma T."/>
            <person name="Shen D."/>
            <person name="Roswanjaya Y."/>
            <person name="Wardhani T."/>
            <person name="Kalhor M.S."/>
            <person name="Jansen J."/>
            <person name="Van den Hoogen J."/>
            <person name="Gungor B."/>
            <person name="Hartog M."/>
            <person name="Hontelez J."/>
            <person name="Verver J."/>
            <person name="Yang W.-C."/>
            <person name="Schijlen E."/>
            <person name="Repin R."/>
            <person name="Schilthuizen M."/>
            <person name="Schranz E."/>
            <person name="Heidstra R."/>
            <person name="Miyata K."/>
            <person name="Fedorova E."/>
            <person name="Kohlen W."/>
            <person name="Bisseling T."/>
            <person name="Smit S."/>
            <person name="Geurts R."/>
        </authorList>
    </citation>
    <scope>NUCLEOTIDE SEQUENCE [LARGE SCALE GENOMIC DNA]</scope>
    <source>
        <strain evidence="3">cv. RG33-2</strain>
    </source>
</reference>
<dbReference type="InParanoid" id="A0A2P5FID7"/>
<dbReference type="Proteomes" id="UP000237000">
    <property type="component" value="Unassembled WGS sequence"/>
</dbReference>
<sequence length="109" mass="10950">MSENGRVGSVVPSASEGAASLKPSIGECHGNNSGVLSAFDVLVSWMPSIGESGLAVGSSIISSPEVPPTFSLIDGEYGGEGTGACSQTPLVGLLRFALLLTRQSAIINS</sequence>
<evidence type="ECO:0000256" key="1">
    <source>
        <dbReference type="SAM" id="MobiDB-lite"/>
    </source>
</evidence>
<keyword evidence="3" id="KW-1185">Reference proteome</keyword>
<organism evidence="2 3">
    <name type="scientific">Trema orientale</name>
    <name type="common">Charcoal tree</name>
    <name type="synonym">Celtis orientalis</name>
    <dbReference type="NCBI Taxonomy" id="63057"/>
    <lineage>
        <taxon>Eukaryota</taxon>
        <taxon>Viridiplantae</taxon>
        <taxon>Streptophyta</taxon>
        <taxon>Embryophyta</taxon>
        <taxon>Tracheophyta</taxon>
        <taxon>Spermatophyta</taxon>
        <taxon>Magnoliopsida</taxon>
        <taxon>eudicotyledons</taxon>
        <taxon>Gunneridae</taxon>
        <taxon>Pentapetalae</taxon>
        <taxon>rosids</taxon>
        <taxon>fabids</taxon>
        <taxon>Rosales</taxon>
        <taxon>Cannabaceae</taxon>
        <taxon>Trema</taxon>
    </lineage>
</organism>
<feature type="region of interest" description="Disordered" evidence="1">
    <location>
        <begin position="1"/>
        <end position="24"/>
    </location>
</feature>
<dbReference type="AlphaFoldDB" id="A0A2P5FID7"/>
<dbReference type="EMBL" id="JXTC01000031">
    <property type="protein sequence ID" value="PON97550.1"/>
    <property type="molecule type" value="Genomic_DNA"/>
</dbReference>
<comment type="caution">
    <text evidence="2">The sequence shown here is derived from an EMBL/GenBank/DDBJ whole genome shotgun (WGS) entry which is preliminary data.</text>
</comment>